<dbReference type="InterPro" id="IPR017938">
    <property type="entry name" value="Riboflavin_synthase-like_b-brl"/>
</dbReference>
<evidence type="ECO:0000259" key="6">
    <source>
        <dbReference type="PROSITE" id="PS50836"/>
    </source>
</evidence>
<keyword evidence="3" id="KW-0325">Glycoprotein</keyword>
<dbReference type="PRINTS" id="PR00457">
    <property type="entry name" value="ANPEROXIDASE"/>
</dbReference>
<dbReference type="CDD" id="cd08760">
    <property type="entry name" value="Cyt_b561_FRRS1_like"/>
    <property type="match status" value="1"/>
</dbReference>
<keyword evidence="5" id="KW-0812">Transmembrane</keyword>
<organism evidence="8 9">
    <name type="scientific">Vitrella brassicaformis (strain CCMP3155)</name>
    <dbReference type="NCBI Taxonomy" id="1169540"/>
    <lineage>
        <taxon>Eukaryota</taxon>
        <taxon>Sar</taxon>
        <taxon>Alveolata</taxon>
        <taxon>Colpodellida</taxon>
        <taxon>Vitrellaceae</taxon>
        <taxon>Vitrella</taxon>
    </lineage>
</organism>
<evidence type="ECO:0000313" key="9">
    <source>
        <dbReference type="Proteomes" id="UP000041254"/>
    </source>
</evidence>
<dbReference type="PhylomeDB" id="A0A0G4GY62"/>
<dbReference type="Pfam" id="PF00970">
    <property type="entry name" value="FAD_binding_6"/>
    <property type="match status" value="1"/>
</dbReference>
<protein>
    <recommendedName>
        <fullName evidence="10">DOMON domain-containing protein</fullName>
    </recommendedName>
</protein>
<dbReference type="SUPFAM" id="SSF48113">
    <property type="entry name" value="Heme-dependent peroxidases"/>
    <property type="match status" value="1"/>
</dbReference>
<evidence type="ECO:0000256" key="5">
    <source>
        <dbReference type="SAM" id="Phobius"/>
    </source>
</evidence>
<reference evidence="8 9" key="1">
    <citation type="submission" date="2014-11" db="EMBL/GenBank/DDBJ databases">
        <authorList>
            <person name="Zhu J."/>
            <person name="Qi W."/>
            <person name="Song R."/>
        </authorList>
    </citation>
    <scope>NUCLEOTIDE SEQUENCE [LARGE SCALE GENOMIC DNA]</scope>
</reference>
<dbReference type="EMBL" id="CDMY01000870">
    <property type="protein sequence ID" value="CEM35993.1"/>
    <property type="molecule type" value="Genomic_DNA"/>
</dbReference>
<evidence type="ECO:0000259" key="7">
    <source>
        <dbReference type="PROSITE" id="PS51384"/>
    </source>
</evidence>
<feature type="transmembrane region" description="Helical" evidence="5">
    <location>
        <begin position="1181"/>
        <end position="1201"/>
    </location>
</feature>
<feature type="compositionally biased region" description="Basic and acidic residues" evidence="4">
    <location>
        <begin position="89"/>
        <end position="105"/>
    </location>
</feature>
<dbReference type="InterPro" id="IPR010255">
    <property type="entry name" value="Haem_peroxidase_sf"/>
</dbReference>
<feature type="compositionally biased region" description="Low complexity" evidence="4">
    <location>
        <begin position="918"/>
        <end position="935"/>
    </location>
</feature>
<dbReference type="InterPro" id="IPR019791">
    <property type="entry name" value="Haem_peroxidase_animal"/>
</dbReference>
<dbReference type="Pfam" id="PF03351">
    <property type="entry name" value="DOMON"/>
    <property type="match status" value="1"/>
</dbReference>
<dbReference type="InterPro" id="IPR045266">
    <property type="entry name" value="DOH_DOMON"/>
</dbReference>
<dbReference type="GO" id="GO:0006979">
    <property type="term" value="P:response to oxidative stress"/>
    <property type="evidence" value="ECO:0007669"/>
    <property type="project" value="InterPro"/>
</dbReference>
<dbReference type="Gene3D" id="1.10.640.10">
    <property type="entry name" value="Haem peroxidase domain superfamily, animal type"/>
    <property type="match status" value="1"/>
</dbReference>
<dbReference type="Pfam" id="PF03098">
    <property type="entry name" value="An_peroxidase"/>
    <property type="match status" value="1"/>
</dbReference>
<feature type="transmembrane region" description="Helical" evidence="5">
    <location>
        <begin position="648"/>
        <end position="666"/>
    </location>
</feature>
<dbReference type="InParanoid" id="A0A0G4GY62"/>
<gene>
    <name evidence="8" type="ORF">Vbra_14</name>
</gene>
<dbReference type="GO" id="GO:0004601">
    <property type="term" value="F:peroxidase activity"/>
    <property type="evidence" value="ECO:0007669"/>
    <property type="project" value="InterPro"/>
</dbReference>
<name>A0A0G4GY62_VITBC</name>
<feature type="transmembrane region" description="Helical" evidence="5">
    <location>
        <begin position="611"/>
        <end position="636"/>
    </location>
</feature>
<dbReference type="STRING" id="1169540.A0A0G4GY62"/>
<dbReference type="InterPro" id="IPR037120">
    <property type="entry name" value="Haem_peroxidase_sf_animal"/>
</dbReference>
<feature type="region of interest" description="Disordered" evidence="4">
    <location>
        <begin position="89"/>
        <end position="116"/>
    </location>
</feature>
<dbReference type="PROSITE" id="PS50292">
    <property type="entry name" value="PEROXIDASE_3"/>
    <property type="match status" value="1"/>
</dbReference>
<dbReference type="CDD" id="cd09631">
    <property type="entry name" value="DOMON_DOH"/>
    <property type="match status" value="1"/>
</dbReference>
<keyword evidence="9" id="KW-1185">Reference proteome</keyword>
<sequence>MRDDLPPASEVAKQAFSSLPAPLDTSASTLLYAWGQFIISHISQSRKAHDEQIGTSFFRSAYTVIEGIRHPINRKSVFIDGSSLYGENEKQRRTVREGKGGRVRLDSSGLPEGEGKEKDECRHFAFADPLLNLHPLLSVFAIVLLREHNRYAAVLALRHPQWSDDDIFYEAKAWIVALMQKITLEQYLPVLLGHPLPPYRGHDPAIDPSIDVFVASTVFRYGPFIIPPLIHLYDPITLKPHPLGPIPLSSTICHPYTLRSINVEPFIFGALLQAAALMRGRMNTDIRHTPPPSSCNDTSNCAFDLAAVDVLRGRDWGVGFYNDVRQSYELSRVESFREFGEMGDVLEEVYGDVDRIEAYVGANLEMLRHSPSVESHGVLPPLDKAATHDTFQKIRHADPRWFENYLSYFDSFRTNIASSPPPPPSFPFKDVELAKQLVSVSLADVLMWNTRLCRYIPSNPFRFSPEEVFSNIYVSSPLSPFFAPSPLYAQCDDTYHKGDLLIRWKVTDMTDEIDFELRGRTTGWVGIGFSSNGRMHDSTLLIAHNLHNQTSIDISGEERKTTWFLGAVGPDGKKGLCEGEDAYHQGKRQSVQVDFIRGRGTITANDYRPVMWVHGAIMWVAATFLLPLAVCISRYFKHTKWWLSAHERIGITLAGNMVGLVFTAIAEKNARIATVHGVVGLGLAAMVLFLLVSGFINRKWQALASKRIVSRQTFRLFRCLHAFMGKALLFGAFGSSIRGCMLLFPTTPWVWQAQLALCVVICVVICPLEVRRRYPRMFCSICHALPRGMQMGILTPLDLSYVSSLSHNTDPGPKSSYLKQCFKWLCFDRKGPRSIRAAERLFTYDEVCDAVEKGGGSALIERHIGCDITFLFLGLEESRRNFLPQRRTSTMTATSWTFLRRRSLLRPPQPDTVAPPKSNIAPSSLRSSSPLPISNQLDTLDPTRTGRTHSVFAAYTLKGYRVGTLITSSSPYDERNELDLSFTPPPSYYAQRTFCLNVKQRDALTVLTNNRLSSIRSSSDRLPKKADTILFPETNEDKAEGKADKRVIAGLYQEMHVVENVMLSRCAKRDKGLLPVHRLTLESLVPLAVHSYRPGMHVEVLEDIDGRRLKRSYSVASSPTPHRLSLLFKVYPTAGRGMSQTLSNVRPGDTIRVRGFKGPDLLEGAPLLPSTIENKTMWHEFWPYCGVIVGGTGIVALLNFIRHQEHALKALRDNPAIDTSGTEMGLIFAAKDMDEAKALGWDEVCELKRGLAMKKNGVSHYMHGRLMLSRVGYELSGDSPDVPEGDNDVRVGIIDSFTLKEGIPFLHALAEIAKQRNRLSTDGEQDIRTLPNIDTSMNLEDSMPSSNMPFKSNHLDKSIHTTIVQRWNVVGS</sequence>
<dbReference type="Proteomes" id="UP000041254">
    <property type="component" value="Unassembled WGS sequence"/>
</dbReference>
<dbReference type="VEuPathDB" id="CryptoDB:Vbra_14"/>
<feature type="transmembrane region" description="Helical" evidence="5">
    <location>
        <begin position="749"/>
        <end position="768"/>
    </location>
</feature>
<comment type="subcellular location">
    <subcellularLocation>
        <location evidence="1">Secreted</location>
    </subcellularLocation>
</comment>
<keyword evidence="2" id="KW-0964">Secreted</keyword>
<accession>A0A0G4GY62</accession>
<dbReference type="InterPro" id="IPR005018">
    <property type="entry name" value="DOMON_domain"/>
</dbReference>
<evidence type="ECO:0000256" key="2">
    <source>
        <dbReference type="ARBA" id="ARBA00022525"/>
    </source>
</evidence>
<dbReference type="PROSITE" id="PS50836">
    <property type="entry name" value="DOMON"/>
    <property type="match status" value="1"/>
</dbReference>
<feature type="transmembrane region" description="Helical" evidence="5">
    <location>
        <begin position="716"/>
        <end position="737"/>
    </location>
</feature>
<proteinExistence type="predicted"/>
<dbReference type="Gene3D" id="2.40.30.10">
    <property type="entry name" value="Translation factors"/>
    <property type="match status" value="1"/>
</dbReference>
<evidence type="ECO:0000256" key="1">
    <source>
        <dbReference type="ARBA" id="ARBA00004613"/>
    </source>
</evidence>
<evidence type="ECO:0008006" key="10">
    <source>
        <dbReference type="Google" id="ProtNLM"/>
    </source>
</evidence>
<dbReference type="InterPro" id="IPR017927">
    <property type="entry name" value="FAD-bd_FR_type"/>
</dbReference>
<dbReference type="PROSITE" id="PS51384">
    <property type="entry name" value="FAD_FR"/>
    <property type="match status" value="1"/>
</dbReference>
<keyword evidence="5" id="KW-1133">Transmembrane helix</keyword>
<dbReference type="SUPFAM" id="SSF63380">
    <property type="entry name" value="Riboflavin synthase domain-like"/>
    <property type="match status" value="1"/>
</dbReference>
<dbReference type="InterPro" id="IPR008333">
    <property type="entry name" value="Cbr1-like_FAD-bd_dom"/>
</dbReference>
<feature type="region of interest" description="Disordered" evidence="4">
    <location>
        <begin position="906"/>
        <end position="944"/>
    </location>
</feature>
<feature type="transmembrane region" description="Helical" evidence="5">
    <location>
        <begin position="672"/>
        <end position="696"/>
    </location>
</feature>
<dbReference type="PANTHER" id="PTHR11475:SF4">
    <property type="entry name" value="CHORION PEROXIDASE"/>
    <property type="match status" value="1"/>
</dbReference>
<evidence type="ECO:0000256" key="3">
    <source>
        <dbReference type="ARBA" id="ARBA00023180"/>
    </source>
</evidence>
<dbReference type="GO" id="GO:0005576">
    <property type="term" value="C:extracellular region"/>
    <property type="evidence" value="ECO:0007669"/>
    <property type="project" value="UniProtKB-SubCell"/>
</dbReference>
<dbReference type="GO" id="GO:0020037">
    <property type="term" value="F:heme binding"/>
    <property type="evidence" value="ECO:0007669"/>
    <property type="project" value="InterPro"/>
</dbReference>
<dbReference type="Gene3D" id="1.20.120.1770">
    <property type="match status" value="1"/>
</dbReference>
<evidence type="ECO:0000313" key="8">
    <source>
        <dbReference type="EMBL" id="CEM35993.1"/>
    </source>
</evidence>
<feature type="domain" description="DOMON" evidence="6">
    <location>
        <begin position="498"/>
        <end position="615"/>
    </location>
</feature>
<dbReference type="OrthoDB" id="823504at2759"/>
<dbReference type="PANTHER" id="PTHR11475">
    <property type="entry name" value="OXIDASE/PEROXIDASE"/>
    <property type="match status" value="1"/>
</dbReference>
<evidence type="ECO:0000256" key="4">
    <source>
        <dbReference type="SAM" id="MobiDB-lite"/>
    </source>
</evidence>
<feature type="domain" description="FAD-binding FR-type" evidence="7">
    <location>
        <begin position="1050"/>
        <end position="1163"/>
    </location>
</feature>
<keyword evidence="5" id="KW-0472">Membrane</keyword>